<organism evidence="3 4">
    <name type="scientific">Molorchus minor</name>
    <dbReference type="NCBI Taxonomy" id="1323400"/>
    <lineage>
        <taxon>Eukaryota</taxon>
        <taxon>Metazoa</taxon>
        <taxon>Ecdysozoa</taxon>
        <taxon>Arthropoda</taxon>
        <taxon>Hexapoda</taxon>
        <taxon>Insecta</taxon>
        <taxon>Pterygota</taxon>
        <taxon>Neoptera</taxon>
        <taxon>Endopterygota</taxon>
        <taxon>Coleoptera</taxon>
        <taxon>Polyphaga</taxon>
        <taxon>Cucujiformia</taxon>
        <taxon>Chrysomeloidea</taxon>
        <taxon>Cerambycidae</taxon>
        <taxon>Lamiinae</taxon>
        <taxon>Monochamini</taxon>
        <taxon>Molorchus</taxon>
    </lineage>
</organism>
<dbReference type="PANTHER" id="PTHR12181">
    <property type="entry name" value="LIPIN"/>
    <property type="match status" value="1"/>
</dbReference>
<dbReference type="InterPro" id="IPR031703">
    <property type="entry name" value="Lipin_mid"/>
</dbReference>
<reference evidence="3" key="1">
    <citation type="journal article" date="2023" name="Insect Mol. Biol.">
        <title>Genome sequencing provides insights into the evolution of gene families encoding plant cell wall-degrading enzymes in longhorned beetles.</title>
        <authorList>
            <person name="Shin N.R."/>
            <person name="Okamura Y."/>
            <person name="Kirsch R."/>
            <person name="Pauchet Y."/>
        </authorList>
    </citation>
    <scope>NUCLEOTIDE SEQUENCE</scope>
    <source>
        <strain evidence="3">MMC_N1</strain>
    </source>
</reference>
<evidence type="ECO:0000259" key="1">
    <source>
        <dbReference type="Pfam" id="PF08235"/>
    </source>
</evidence>
<evidence type="ECO:0000313" key="3">
    <source>
        <dbReference type="EMBL" id="KAJ8965307.1"/>
    </source>
</evidence>
<dbReference type="SUPFAM" id="SSF56784">
    <property type="entry name" value="HAD-like"/>
    <property type="match status" value="1"/>
</dbReference>
<dbReference type="EMBL" id="JAPWTJ010002641">
    <property type="protein sequence ID" value="KAJ8965307.1"/>
    <property type="molecule type" value="Genomic_DNA"/>
</dbReference>
<dbReference type="PANTHER" id="PTHR12181:SF12">
    <property type="entry name" value="PHOSPHATIDATE PHOSPHATASE"/>
    <property type="match status" value="1"/>
</dbReference>
<comment type="caution">
    <text evidence="3">The sequence shown here is derived from an EMBL/GenBank/DDBJ whole genome shotgun (WGS) entry which is preliminary data.</text>
</comment>
<feature type="domain" description="Lipin/Ned1/Smp2 (LNS2)" evidence="1">
    <location>
        <begin position="196"/>
        <end position="264"/>
    </location>
</feature>
<evidence type="ECO:0000313" key="4">
    <source>
        <dbReference type="Proteomes" id="UP001162164"/>
    </source>
</evidence>
<gene>
    <name evidence="3" type="ORF">NQ317_018803</name>
</gene>
<dbReference type="Proteomes" id="UP001162164">
    <property type="component" value="Unassembled WGS sequence"/>
</dbReference>
<proteinExistence type="predicted"/>
<feature type="domain" description="Lipin middle" evidence="2">
    <location>
        <begin position="23"/>
        <end position="128"/>
    </location>
</feature>
<dbReference type="Pfam" id="PF08235">
    <property type="entry name" value="LNS2"/>
    <property type="match status" value="1"/>
</dbReference>
<protein>
    <submittedName>
        <fullName evidence="3">Uncharacterized protein</fullName>
    </submittedName>
</protein>
<sequence>MLQSIDSDFEEQTKHARTYSQDIALSLCGWEPEPSCDRFLEHLVKFSDLCNNPILFENPNLVVRIKDKYYMWKIAAPIITSILVYGRPLVQSSVEQLCSMHMPPSQATDSPSEEQKQPQEARYSWWNWRRSRASRETTPALENALETNKTAETKDIIIKDIVEEEVVKKGVVGEGLLIKSDASLSPLSSSSDKCRKTLRLSSKQITLLNLRDGVNGRPIKGTTRCQCHLYKWRWDDKIVISDIDGTITKSDVLGHILPIVVKTGLNQEWLNYLIRSQIMATNCYI</sequence>
<dbReference type="InterPro" id="IPR026058">
    <property type="entry name" value="LIPIN"/>
</dbReference>
<dbReference type="InterPro" id="IPR013209">
    <property type="entry name" value="LNS2"/>
</dbReference>
<dbReference type="InterPro" id="IPR036412">
    <property type="entry name" value="HAD-like_sf"/>
</dbReference>
<name>A0ABQ9ITH8_9CUCU</name>
<accession>A0ABQ9ITH8</accession>
<dbReference type="Pfam" id="PF16876">
    <property type="entry name" value="Lipin_mid"/>
    <property type="match status" value="1"/>
</dbReference>
<keyword evidence="4" id="KW-1185">Reference proteome</keyword>
<evidence type="ECO:0000259" key="2">
    <source>
        <dbReference type="Pfam" id="PF16876"/>
    </source>
</evidence>